<dbReference type="Pfam" id="PF13155">
    <property type="entry name" value="Toprim_2"/>
    <property type="match status" value="1"/>
</dbReference>
<reference evidence="1 2" key="1">
    <citation type="submission" date="2020-08" db="EMBL/GenBank/DDBJ databases">
        <title>Functional genomics of gut bacteria from endangered species of beetles.</title>
        <authorList>
            <person name="Carlos-Shanley C."/>
        </authorList>
    </citation>
    <scope>NUCLEOTIDE SEQUENCE [LARGE SCALE GENOMIC DNA]</scope>
    <source>
        <strain evidence="1 2">S00151</strain>
    </source>
</reference>
<evidence type="ECO:0000313" key="2">
    <source>
        <dbReference type="Proteomes" id="UP000592180"/>
    </source>
</evidence>
<organism evidence="1 2">
    <name type="scientific">Chryseobacterium defluvii</name>
    <dbReference type="NCBI Taxonomy" id="160396"/>
    <lineage>
        <taxon>Bacteria</taxon>
        <taxon>Pseudomonadati</taxon>
        <taxon>Bacteroidota</taxon>
        <taxon>Flavobacteriia</taxon>
        <taxon>Flavobacteriales</taxon>
        <taxon>Weeksellaceae</taxon>
        <taxon>Chryseobacterium group</taxon>
        <taxon>Chryseobacterium</taxon>
    </lineage>
</organism>
<dbReference type="GO" id="GO:0008270">
    <property type="term" value="F:zinc ion binding"/>
    <property type="evidence" value="ECO:0007669"/>
    <property type="project" value="InterPro"/>
</dbReference>
<dbReference type="EMBL" id="JACHLE010000003">
    <property type="protein sequence ID" value="MBB4807148.1"/>
    <property type="molecule type" value="Genomic_DNA"/>
</dbReference>
<dbReference type="AlphaFoldDB" id="A0A840KGK9"/>
<dbReference type="RefSeq" id="WP_184189804.1">
    <property type="nucleotide sequence ID" value="NZ_JACHLE010000003.1"/>
</dbReference>
<proteinExistence type="predicted"/>
<sequence length="278" mass="32607">MNCEEIKKNIEIRTVLESFNLFPVKENLRTAFYFALDREEKIPSLSVDFIKNKAFDFGTGKSYDVISIVQTINRCSVSDALKYLGKLGFSHERTEKNSKEGPQTLTYEVSKIHEITHPALVRYLTERKVHKQSHFIKEIHFRLRWKNYFGIGFLNDSGGIEIRNQYFKICLGDKDVTLIENKADEVAVFEGFFDFLTYMNIENEKDSNSDYLILNSTAMLYKAEKKLNRYNKISLFLDNDSNGKMTTEKMIIKYENVEDCSLIYKGFKDLNEWFCQKK</sequence>
<dbReference type="SUPFAM" id="SSF56731">
    <property type="entry name" value="DNA primase core"/>
    <property type="match status" value="1"/>
</dbReference>
<name>A0A840KGK9_9FLAO</name>
<dbReference type="GO" id="GO:0006260">
    <property type="term" value="P:DNA replication"/>
    <property type="evidence" value="ECO:0007669"/>
    <property type="project" value="InterPro"/>
</dbReference>
<dbReference type="Proteomes" id="UP000592180">
    <property type="component" value="Unassembled WGS sequence"/>
</dbReference>
<keyword evidence="2" id="KW-1185">Reference proteome</keyword>
<accession>A0A840KGK9</accession>
<dbReference type="GO" id="GO:0003677">
    <property type="term" value="F:DNA binding"/>
    <property type="evidence" value="ECO:0007669"/>
    <property type="project" value="InterPro"/>
</dbReference>
<gene>
    <name evidence="1" type="ORF">HNP38_002452</name>
</gene>
<comment type="caution">
    <text evidence="1">The sequence shown here is derived from an EMBL/GenBank/DDBJ whole genome shotgun (WGS) entry which is preliminary data.</text>
</comment>
<protein>
    <submittedName>
        <fullName evidence="1">DNA primase</fullName>
    </submittedName>
</protein>
<dbReference type="SUPFAM" id="SSF57783">
    <property type="entry name" value="Zinc beta-ribbon"/>
    <property type="match status" value="1"/>
</dbReference>
<dbReference type="Gene3D" id="3.90.580.10">
    <property type="entry name" value="Zinc finger, CHC2-type domain"/>
    <property type="match status" value="1"/>
</dbReference>
<evidence type="ECO:0000313" key="1">
    <source>
        <dbReference type="EMBL" id="MBB4807148.1"/>
    </source>
</evidence>
<dbReference type="Gene3D" id="3.40.1360.10">
    <property type="match status" value="1"/>
</dbReference>
<dbReference type="InterPro" id="IPR036977">
    <property type="entry name" value="DNA_primase_Znf_CHC2"/>
</dbReference>